<dbReference type="InterPro" id="IPR012675">
    <property type="entry name" value="Beta-grasp_dom_sf"/>
</dbReference>
<keyword evidence="3" id="KW-1185">Reference proteome</keyword>
<dbReference type="Gene3D" id="3.10.20.30">
    <property type="match status" value="1"/>
</dbReference>
<reference evidence="2 3" key="1">
    <citation type="submission" date="2019-04" db="EMBL/GenBank/DDBJ databases">
        <title>Cohnella sp. nov. isolated from preserved vegetables.</title>
        <authorList>
            <person name="Lin S.-Y."/>
            <person name="Hung M.-H."/>
            <person name="Young C.-C."/>
        </authorList>
    </citation>
    <scope>NUCLEOTIDE SEQUENCE [LARGE SCALE GENOMIC DNA]</scope>
    <source>
        <strain evidence="2 3">CC-MHH1044</strain>
    </source>
</reference>
<accession>A0A4S4BTE7</accession>
<dbReference type="EMBL" id="SSOB01000016">
    <property type="protein sequence ID" value="THF78361.1"/>
    <property type="molecule type" value="Genomic_DNA"/>
</dbReference>
<dbReference type="CDD" id="cd00207">
    <property type="entry name" value="fer2"/>
    <property type="match status" value="1"/>
</dbReference>
<organism evidence="2 3">
    <name type="scientific">Cohnella fermenti</name>
    <dbReference type="NCBI Taxonomy" id="2565925"/>
    <lineage>
        <taxon>Bacteria</taxon>
        <taxon>Bacillati</taxon>
        <taxon>Bacillota</taxon>
        <taxon>Bacilli</taxon>
        <taxon>Bacillales</taxon>
        <taxon>Paenibacillaceae</taxon>
        <taxon>Cohnella</taxon>
    </lineage>
</organism>
<dbReference type="SUPFAM" id="SSF54292">
    <property type="entry name" value="2Fe-2S ferredoxin-like"/>
    <property type="match status" value="1"/>
</dbReference>
<dbReference type="Proteomes" id="UP000310636">
    <property type="component" value="Unassembled WGS sequence"/>
</dbReference>
<dbReference type="AlphaFoldDB" id="A0A4S4BTE7"/>
<evidence type="ECO:0000313" key="2">
    <source>
        <dbReference type="EMBL" id="THF78361.1"/>
    </source>
</evidence>
<name>A0A4S4BTE7_9BACL</name>
<proteinExistence type="predicted"/>
<dbReference type="RefSeq" id="WP_136370457.1">
    <property type="nucleotide sequence ID" value="NZ_SSOB01000016.1"/>
</dbReference>
<dbReference type="Pfam" id="PF00111">
    <property type="entry name" value="Fer2"/>
    <property type="match status" value="1"/>
</dbReference>
<dbReference type="OrthoDB" id="9807864at2"/>
<evidence type="ECO:0000313" key="3">
    <source>
        <dbReference type="Proteomes" id="UP000310636"/>
    </source>
</evidence>
<comment type="caution">
    <text evidence="2">The sequence shown here is derived from an EMBL/GenBank/DDBJ whole genome shotgun (WGS) entry which is preliminary data.</text>
</comment>
<evidence type="ECO:0000259" key="1">
    <source>
        <dbReference type="PROSITE" id="PS51085"/>
    </source>
</evidence>
<protein>
    <submittedName>
        <fullName evidence="2">(2Fe-2S)-binding protein</fullName>
    </submittedName>
</protein>
<dbReference type="PROSITE" id="PS51085">
    <property type="entry name" value="2FE2S_FER_2"/>
    <property type="match status" value="1"/>
</dbReference>
<dbReference type="InterPro" id="IPR036010">
    <property type="entry name" value="2Fe-2S_ferredoxin-like_sf"/>
</dbReference>
<feature type="domain" description="2Fe-2S ferredoxin-type" evidence="1">
    <location>
        <begin position="1"/>
        <end position="96"/>
    </location>
</feature>
<dbReference type="InterPro" id="IPR001041">
    <property type="entry name" value="2Fe-2S_ferredoxin-type"/>
</dbReference>
<sequence>MITLTGRTLTATVEPRTGVSLLTLAAQAKIDWQFNCSRGTCARCRCLVSEGADLLEEVTDAEWYRLGEDELEQGYRLGCQAVVARVGTIVARNKTYF</sequence>
<dbReference type="GO" id="GO:0051536">
    <property type="term" value="F:iron-sulfur cluster binding"/>
    <property type="evidence" value="ECO:0007669"/>
    <property type="project" value="InterPro"/>
</dbReference>
<gene>
    <name evidence="2" type="ORF">E6C55_14175</name>
</gene>